<name>D7BUF9_STRBB</name>
<dbReference type="HOGENOM" id="CLU_019796_1_3_11"/>
<dbReference type="GO" id="GO:0030267">
    <property type="term" value="F:glyoxylate reductase (NADPH) activity"/>
    <property type="evidence" value="ECO:0007669"/>
    <property type="project" value="TreeGrafter"/>
</dbReference>
<dbReference type="PROSITE" id="PS00670">
    <property type="entry name" value="D_2_HYDROXYACID_DH_2"/>
    <property type="match status" value="1"/>
</dbReference>
<dbReference type="EMBL" id="CP002047">
    <property type="protein sequence ID" value="ADI11708.1"/>
    <property type="molecule type" value="Genomic_DNA"/>
</dbReference>
<dbReference type="eggNOG" id="COG0111">
    <property type="taxonomic scope" value="Bacteria"/>
</dbReference>
<evidence type="ECO:0000259" key="6">
    <source>
        <dbReference type="Pfam" id="PF02826"/>
    </source>
</evidence>
<dbReference type="InterPro" id="IPR006139">
    <property type="entry name" value="D-isomer_2_OHA_DH_cat_dom"/>
</dbReference>
<dbReference type="PATRIC" id="fig|749414.3.peg.8837"/>
<protein>
    <submittedName>
        <fullName evidence="7">2-hydroxyacid family dehydrogenase</fullName>
    </submittedName>
</protein>
<dbReference type="InterPro" id="IPR050223">
    <property type="entry name" value="D-isomer_2-hydroxyacid_DH"/>
</dbReference>
<dbReference type="GO" id="GO:0005829">
    <property type="term" value="C:cytosol"/>
    <property type="evidence" value="ECO:0007669"/>
    <property type="project" value="TreeGrafter"/>
</dbReference>
<dbReference type="Pfam" id="PF00389">
    <property type="entry name" value="2-Hacid_dh"/>
    <property type="match status" value="1"/>
</dbReference>
<dbReference type="KEGG" id="sbh:SBI_08590"/>
<dbReference type="GO" id="GO:0051287">
    <property type="term" value="F:NAD binding"/>
    <property type="evidence" value="ECO:0007669"/>
    <property type="project" value="InterPro"/>
</dbReference>
<dbReference type="PANTHER" id="PTHR10996:SF178">
    <property type="entry name" value="2-HYDROXYACID DEHYDROGENASE YGL185C-RELATED"/>
    <property type="match status" value="1"/>
</dbReference>
<dbReference type="InterPro" id="IPR036291">
    <property type="entry name" value="NAD(P)-bd_dom_sf"/>
</dbReference>
<dbReference type="GO" id="GO:0016618">
    <property type="term" value="F:hydroxypyruvate reductase [NAD(P)H] activity"/>
    <property type="evidence" value="ECO:0007669"/>
    <property type="project" value="TreeGrafter"/>
</dbReference>
<dbReference type="PANTHER" id="PTHR10996">
    <property type="entry name" value="2-HYDROXYACID DEHYDROGENASE-RELATED"/>
    <property type="match status" value="1"/>
</dbReference>
<keyword evidence="8" id="KW-1185">Reference proteome</keyword>
<dbReference type="Pfam" id="PF02826">
    <property type="entry name" value="2-Hacid_dh_C"/>
    <property type="match status" value="1"/>
</dbReference>
<evidence type="ECO:0000313" key="8">
    <source>
        <dbReference type="Proteomes" id="UP000000377"/>
    </source>
</evidence>
<keyword evidence="2 4" id="KW-0560">Oxidoreductase</keyword>
<dbReference type="InterPro" id="IPR006140">
    <property type="entry name" value="D-isomer_DH_NAD-bd"/>
</dbReference>
<gene>
    <name evidence="7" type="ordered locus">SBI_08590</name>
</gene>
<dbReference type="InterPro" id="IPR029753">
    <property type="entry name" value="D-isomer_DH_CS"/>
</dbReference>
<reference evidence="7 8" key="1">
    <citation type="journal article" date="2010" name="J. Bacteriol.">
        <title>Genome sequence of the milbemycin-producing bacterium Streptomyces bingchenggensis.</title>
        <authorList>
            <person name="Wang X.J."/>
            <person name="Yan Y.J."/>
            <person name="Zhang B."/>
            <person name="An J."/>
            <person name="Wang J.J."/>
            <person name="Tian J."/>
            <person name="Jiang L."/>
            <person name="Chen Y.H."/>
            <person name="Huang S.X."/>
            <person name="Yin M."/>
            <person name="Zhang J."/>
            <person name="Gao A.L."/>
            <person name="Liu C.X."/>
            <person name="Zhu Z.X."/>
            <person name="Xiang W.S."/>
        </authorList>
    </citation>
    <scope>NUCLEOTIDE SEQUENCE [LARGE SCALE GENOMIC DNA]</scope>
    <source>
        <strain evidence="7 8">BCW-1</strain>
    </source>
</reference>
<dbReference type="CDD" id="cd12167">
    <property type="entry name" value="2-Hacid_dh_8"/>
    <property type="match status" value="1"/>
</dbReference>
<feature type="domain" description="D-isomer specific 2-hydroxyacid dehydrogenase NAD-binding" evidence="6">
    <location>
        <begin position="136"/>
        <end position="294"/>
    </location>
</feature>
<dbReference type="AlphaFoldDB" id="D7BUF9"/>
<dbReference type="SUPFAM" id="SSF51735">
    <property type="entry name" value="NAD(P)-binding Rossmann-fold domains"/>
    <property type="match status" value="1"/>
</dbReference>
<dbReference type="Proteomes" id="UP000000377">
    <property type="component" value="Chromosome"/>
</dbReference>
<evidence type="ECO:0000256" key="3">
    <source>
        <dbReference type="ARBA" id="ARBA00023027"/>
    </source>
</evidence>
<comment type="similarity">
    <text evidence="1 4">Belongs to the D-isomer specific 2-hydroxyacid dehydrogenase family.</text>
</comment>
<accession>D7BUF9</accession>
<keyword evidence="3" id="KW-0520">NAD</keyword>
<dbReference type="Gene3D" id="3.40.50.720">
    <property type="entry name" value="NAD(P)-binding Rossmann-like Domain"/>
    <property type="match status" value="2"/>
</dbReference>
<dbReference type="RefSeq" id="WP_014181157.1">
    <property type="nucleotide sequence ID" value="NC_016582.1"/>
</dbReference>
<sequence>MTTHGTGRRPVTAIAMGEHVAERLITPVIRRRLNALASVRPGHTVTEFDTVDLSDVEVLFTCWHCPPITAQVLDRAPRLRAVIHAAGTVKDHITDACWQRGITVTSAAAANAEPVAEFTLAAILFAGKRVVDIARTYQATRRDHAWDTRYPDLGNYQRTIGIVGASRIGRRVVELLEPFSFNVLVYDPYLAGDLPGARTSDLDELVASSHIVSLHAPDLPETRHMIDATRLAAMRDGATLINTARAALVDQKALTAELLTGRLHAVLDHTAPEVLPPDSPLYGLPNAVVTPHIAGSIGNELARMAHLALDELDRYAHGIPLQHRVDPHALLRTA</sequence>
<dbReference type="SUPFAM" id="SSF52283">
    <property type="entry name" value="Formate/glycerate dehydrogenase catalytic domain-like"/>
    <property type="match status" value="1"/>
</dbReference>
<evidence type="ECO:0000256" key="4">
    <source>
        <dbReference type="RuleBase" id="RU003719"/>
    </source>
</evidence>
<evidence type="ECO:0000256" key="1">
    <source>
        <dbReference type="ARBA" id="ARBA00005854"/>
    </source>
</evidence>
<organism evidence="7 8">
    <name type="scientific">Streptomyces bingchenggensis (strain BCW-1)</name>
    <dbReference type="NCBI Taxonomy" id="749414"/>
    <lineage>
        <taxon>Bacteria</taxon>
        <taxon>Bacillati</taxon>
        <taxon>Actinomycetota</taxon>
        <taxon>Actinomycetes</taxon>
        <taxon>Kitasatosporales</taxon>
        <taxon>Streptomycetaceae</taxon>
        <taxon>Streptomyces</taxon>
    </lineage>
</organism>
<proteinExistence type="inferred from homology"/>
<feature type="domain" description="D-isomer specific 2-hydroxyacid dehydrogenase catalytic" evidence="5">
    <location>
        <begin position="53"/>
        <end position="325"/>
    </location>
</feature>
<evidence type="ECO:0000259" key="5">
    <source>
        <dbReference type="Pfam" id="PF00389"/>
    </source>
</evidence>
<evidence type="ECO:0000313" key="7">
    <source>
        <dbReference type="EMBL" id="ADI11708.1"/>
    </source>
</evidence>
<evidence type="ECO:0000256" key="2">
    <source>
        <dbReference type="ARBA" id="ARBA00023002"/>
    </source>
</evidence>
<dbReference type="STRING" id="749414.SBI_08590"/>